<name>A0A1J5S8A2_9ZZZZ</name>
<dbReference type="InterPro" id="IPR006839">
    <property type="entry name" value="DarP"/>
</dbReference>
<evidence type="ECO:0000256" key="4">
    <source>
        <dbReference type="ARBA" id="ARBA00022884"/>
    </source>
</evidence>
<comment type="caution">
    <text evidence="6">The sequence shown here is derived from an EMBL/GenBank/DDBJ whole genome shotgun (WGS) entry which is preliminary data.</text>
</comment>
<dbReference type="NCBIfam" id="NF003593">
    <property type="entry name" value="PRK05255.1-1"/>
    <property type="match status" value="1"/>
</dbReference>
<sequence>MSTRQQHNDELEEELPPSKTKIKKQMLELQDLGKTLTGLPKEKLLELSLPENLLEAIIEYKRMTKFGALNRQLQYIGRLMRDVEPAPILAKLDAWNGVSRQHTAWLHQVEHWRDRLLEHPDALTEFLAAHPDADAQHLRTLIRNAQKEKEALKPPKSYRELFQVLRDIIPEPA</sequence>
<evidence type="ECO:0000256" key="3">
    <source>
        <dbReference type="ARBA" id="ARBA00022730"/>
    </source>
</evidence>
<protein>
    <submittedName>
        <fullName evidence="6">Uncharacterized protein</fullName>
    </submittedName>
</protein>
<dbReference type="GO" id="GO:0042254">
    <property type="term" value="P:ribosome biogenesis"/>
    <property type="evidence" value="ECO:0007669"/>
    <property type="project" value="UniProtKB-KW"/>
</dbReference>
<gene>
    <name evidence="6" type="ORF">GALL_131230</name>
</gene>
<evidence type="ECO:0000256" key="5">
    <source>
        <dbReference type="SAM" id="MobiDB-lite"/>
    </source>
</evidence>
<dbReference type="Pfam" id="PF04751">
    <property type="entry name" value="DarP"/>
    <property type="match status" value="1"/>
</dbReference>
<dbReference type="InterPro" id="IPR023153">
    <property type="entry name" value="DarP_sf"/>
</dbReference>
<evidence type="ECO:0000313" key="6">
    <source>
        <dbReference type="EMBL" id="OIR04737.1"/>
    </source>
</evidence>
<keyword evidence="1" id="KW-0963">Cytoplasm</keyword>
<dbReference type="PANTHER" id="PTHR38101">
    <property type="entry name" value="UPF0307 PROTEIN YJGA"/>
    <property type="match status" value="1"/>
</dbReference>
<accession>A0A1J5S8A2</accession>
<keyword evidence="2" id="KW-0690">Ribosome biogenesis</keyword>
<organism evidence="6">
    <name type="scientific">mine drainage metagenome</name>
    <dbReference type="NCBI Taxonomy" id="410659"/>
    <lineage>
        <taxon>unclassified sequences</taxon>
        <taxon>metagenomes</taxon>
        <taxon>ecological metagenomes</taxon>
    </lineage>
</organism>
<dbReference type="AlphaFoldDB" id="A0A1J5S8A2"/>
<dbReference type="HAMAP" id="MF_00765">
    <property type="entry name" value="DarP"/>
    <property type="match status" value="1"/>
</dbReference>
<reference evidence="6" key="1">
    <citation type="submission" date="2016-10" db="EMBL/GenBank/DDBJ databases">
        <title>Sequence of Gallionella enrichment culture.</title>
        <authorList>
            <person name="Poehlein A."/>
            <person name="Muehling M."/>
            <person name="Daniel R."/>
        </authorList>
    </citation>
    <scope>NUCLEOTIDE SEQUENCE</scope>
</reference>
<dbReference type="CDD" id="cd16331">
    <property type="entry name" value="YjgA-like"/>
    <property type="match status" value="1"/>
</dbReference>
<evidence type="ECO:0000256" key="2">
    <source>
        <dbReference type="ARBA" id="ARBA00022517"/>
    </source>
</evidence>
<keyword evidence="3" id="KW-0699">rRNA-binding</keyword>
<dbReference type="Gene3D" id="1.10.60.30">
    <property type="entry name" value="PSPTO4464-like domains"/>
    <property type="match status" value="2"/>
</dbReference>
<evidence type="ECO:0000256" key="1">
    <source>
        <dbReference type="ARBA" id="ARBA00022490"/>
    </source>
</evidence>
<keyword evidence="4" id="KW-0694">RNA-binding</keyword>
<feature type="region of interest" description="Disordered" evidence="5">
    <location>
        <begin position="1"/>
        <end position="22"/>
    </location>
</feature>
<dbReference type="EMBL" id="MLJW01000055">
    <property type="protein sequence ID" value="OIR04737.1"/>
    <property type="molecule type" value="Genomic_DNA"/>
</dbReference>
<dbReference type="PANTHER" id="PTHR38101:SF1">
    <property type="entry name" value="UPF0307 PROTEIN YJGA"/>
    <property type="match status" value="1"/>
</dbReference>
<proteinExistence type="inferred from homology"/>
<dbReference type="SUPFAM" id="SSF158710">
    <property type="entry name" value="PSPTO4464-like"/>
    <property type="match status" value="1"/>
</dbReference>
<dbReference type="PIRSF" id="PIRSF016183">
    <property type="entry name" value="UCP016183"/>
    <property type="match status" value="1"/>
</dbReference>
<dbReference type="GO" id="GO:0019843">
    <property type="term" value="F:rRNA binding"/>
    <property type="evidence" value="ECO:0007669"/>
    <property type="project" value="UniProtKB-KW"/>
</dbReference>
<dbReference type="GO" id="GO:0005829">
    <property type="term" value="C:cytosol"/>
    <property type="evidence" value="ECO:0007669"/>
    <property type="project" value="TreeGrafter"/>
</dbReference>